<dbReference type="SUPFAM" id="SSF56349">
    <property type="entry name" value="DNA breaking-rejoining enzymes"/>
    <property type="match status" value="1"/>
</dbReference>
<accession>A0ABU5DZA3</accession>
<dbReference type="Gene3D" id="1.10.443.10">
    <property type="entry name" value="Intergrase catalytic core"/>
    <property type="match status" value="1"/>
</dbReference>
<evidence type="ECO:0000259" key="2">
    <source>
        <dbReference type="PROSITE" id="PS51898"/>
    </source>
</evidence>
<evidence type="ECO:0000313" key="4">
    <source>
        <dbReference type="Proteomes" id="UP001271769"/>
    </source>
</evidence>
<proteinExistence type="predicted"/>
<comment type="caution">
    <text evidence="3">The sequence shown here is derived from an EMBL/GenBank/DDBJ whole genome shotgun (WGS) entry which is preliminary data.</text>
</comment>
<evidence type="ECO:0000256" key="1">
    <source>
        <dbReference type="ARBA" id="ARBA00023172"/>
    </source>
</evidence>
<protein>
    <submittedName>
        <fullName evidence="3">Tyrosine-type recombinase/integrase</fullName>
    </submittedName>
</protein>
<reference evidence="3 4" key="1">
    <citation type="journal article" date="2013" name="Antonie Van Leeuwenhoek">
        <title>Dongia rigui sp. nov., isolated from freshwater of a large wetland in Korea.</title>
        <authorList>
            <person name="Baik K.S."/>
            <person name="Hwang Y.M."/>
            <person name="Choi J.S."/>
            <person name="Kwon J."/>
            <person name="Seong C.N."/>
        </authorList>
    </citation>
    <scope>NUCLEOTIDE SEQUENCE [LARGE SCALE GENOMIC DNA]</scope>
    <source>
        <strain evidence="3 4">04SU4-P</strain>
    </source>
</reference>
<sequence>MSLKVCIPAGRSTYYLRGTVRAGKKSRSVYETTGIGAGEPGAATRAEEIRLRREGEIYNELLYGAAAVKTFIEAAADYADVRNRRRVAGNPALAGQPDKEIEYVIKWVNFLRARRVADIPLKEFVESSKGHLAAYFDEMHIAKGNSLSTMQREATVFCTIMNHAVAQRWISEYERPDLPEYDIAEQPVNKWLYAEEIALLIRKAPKHLKLFVAGVFATGIRGGELLFVPRRLPNYQRPDGTGISMEPGHEHIFLGFSKSKKPIFRTIPDWYAEMIRESLEKRTDSHDALFLADDGKPYKRPKKQTGFVVKTAWKAMRERAAIVIERLASQKAHQGDAAAALRLRGRAAIVRTVTPHWGRHNAASHLTMRGFSDRHVQKAGGWLSPRMLKRYQHLSPEHAKDLANELEFGMASRAKNVQIKKAG</sequence>
<keyword evidence="4" id="KW-1185">Reference proteome</keyword>
<keyword evidence="1" id="KW-0233">DNA recombination</keyword>
<dbReference type="InterPro" id="IPR013762">
    <property type="entry name" value="Integrase-like_cat_sf"/>
</dbReference>
<dbReference type="RefSeq" id="WP_320501123.1">
    <property type="nucleotide sequence ID" value="NZ_JAXCLX010000002.1"/>
</dbReference>
<gene>
    <name evidence="3" type="ORF">SMD31_11960</name>
</gene>
<dbReference type="EMBL" id="JAXCLX010000002">
    <property type="protein sequence ID" value="MDY0872648.1"/>
    <property type="molecule type" value="Genomic_DNA"/>
</dbReference>
<dbReference type="Pfam" id="PF00589">
    <property type="entry name" value="Phage_integrase"/>
    <property type="match status" value="1"/>
</dbReference>
<feature type="domain" description="Tyr recombinase" evidence="2">
    <location>
        <begin position="187"/>
        <end position="404"/>
    </location>
</feature>
<name>A0ABU5DZA3_9PROT</name>
<dbReference type="PROSITE" id="PS51898">
    <property type="entry name" value="TYR_RECOMBINASE"/>
    <property type="match status" value="1"/>
</dbReference>
<organism evidence="3 4">
    <name type="scientific">Dongia rigui</name>
    <dbReference type="NCBI Taxonomy" id="940149"/>
    <lineage>
        <taxon>Bacteria</taxon>
        <taxon>Pseudomonadati</taxon>
        <taxon>Pseudomonadota</taxon>
        <taxon>Alphaproteobacteria</taxon>
        <taxon>Rhodospirillales</taxon>
        <taxon>Dongiaceae</taxon>
        <taxon>Dongia</taxon>
    </lineage>
</organism>
<dbReference type="InterPro" id="IPR002104">
    <property type="entry name" value="Integrase_catalytic"/>
</dbReference>
<evidence type="ECO:0000313" key="3">
    <source>
        <dbReference type="EMBL" id="MDY0872648.1"/>
    </source>
</evidence>
<dbReference type="InterPro" id="IPR011010">
    <property type="entry name" value="DNA_brk_join_enz"/>
</dbReference>
<dbReference type="Proteomes" id="UP001271769">
    <property type="component" value="Unassembled WGS sequence"/>
</dbReference>